<organism evidence="2 3">
    <name type="scientific">Puccinia striiformis f. sp. tritici PST-78</name>
    <dbReference type="NCBI Taxonomy" id="1165861"/>
    <lineage>
        <taxon>Eukaryota</taxon>
        <taxon>Fungi</taxon>
        <taxon>Dikarya</taxon>
        <taxon>Basidiomycota</taxon>
        <taxon>Pucciniomycotina</taxon>
        <taxon>Pucciniomycetes</taxon>
        <taxon>Pucciniales</taxon>
        <taxon>Pucciniaceae</taxon>
        <taxon>Puccinia</taxon>
    </lineage>
</organism>
<sequence>MCCIQCGATPVRLGNWCQSCVNVSASIPSTLPAVAIQRPTKKSTLPAVAIQPPTNNTKSAHEILCLKRQEAIQQALSFQSNTIPNPVTQSQLAQNLVIANSQAVMAQFSASGSQVGPYESGRFLKMKPYNRPQVVKGAKAPKGPASKGHISSVNTPQKISVPYPTSFSSLINTLCNKYNGSVKLVTGPNEDRAKFVTEHFPCCRLGLQKSGLVEDYESFVDFLKQEKEIDLIFDGDAFLRDQLDLEELHGMKDTAKKYNYNGFDSSLPSGDFITFSKVKNTTKTEKHPVDKHNDSRVMIKNSTSKSTLRPTRFIDDEIKVVSKPNTMELDDGLVFIHITPPWISNPILNPQDLSWDRFETPENSLSLHNDKDLNWVDGVQYELKLDEICQTFSLSARSKRRRAGRKRAGELAPKLEAIKPQHDRTPLNQTAKTLAHRIVDPKDAVIRKLANRITDALVADISNVGTNEDQAGIKLIPPTIISLLSHLPTTVETFLSQSLSLSSQLPTETGPVTALSSVKSFKILNSGTVFPMIAKYNRLQIDPNRKTNFTWPNCLMGTYTLARQFMAQFCQEIKSSESATKLKQLAKKIQVTLQENIAQLLTVDIRYYKGAFVSTIIDGFPVHQEFGTRSRSDDKFIPGQDDDMLPGRGN</sequence>
<protein>
    <submittedName>
        <fullName evidence="2">Uncharacterized protein</fullName>
    </submittedName>
</protein>
<dbReference type="Proteomes" id="UP000054564">
    <property type="component" value="Unassembled WGS sequence"/>
</dbReference>
<accession>A0A0L0VJT2</accession>
<reference evidence="3" key="1">
    <citation type="submission" date="2014-03" db="EMBL/GenBank/DDBJ databases">
        <title>The Genome Sequence of Puccinia striiformis f. sp. tritici PST-78.</title>
        <authorList>
            <consortium name="The Broad Institute Genome Sequencing Platform"/>
            <person name="Cuomo C."/>
            <person name="Hulbert S."/>
            <person name="Chen X."/>
            <person name="Walker B."/>
            <person name="Young S.K."/>
            <person name="Zeng Q."/>
            <person name="Gargeya S."/>
            <person name="Fitzgerald M."/>
            <person name="Haas B."/>
            <person name="Abouelleil A."/>
            <person name="Alvarado L."/>
            <person name="Arachchi H.M."/>
            <person name="Berlin A.M."/>
            <person name="Chapman S.B."/>
            <person name="Goldberg J."/>
            <person name="Griggs A."/>
            <person name="Gujja S."/>
            <person name="Hansen M."/>
            <person name="Howarth C."/>
            <person name="Imamovic A."/>
            <person name="Larimer J."/>
            <person name="McCowan C."/>
            <person name="Montmayeur A."/>
            <person name="Murphy C."/>
            <person name="Neiman D."/>
            <person name="Pearson M."/>
            <person name="Priest M."/>
            <person name="Roberts A."/>
            <person name="Saif S."/>
            <person name="Shea T."/>
            <person name="Sisk P."/>
            <person name="Sykes S."/>
            <person name="Wortman J."/>
            <person name="Nusbaum C."/>
            <person name="Birren B."/>
        </authorList>
    </citation>
    <scope>NUCLEOTIDE SEQUENCE [LARGE SCALE GENOMIC DNA]</scope>
    <source>
        <strain evidence="3">race PST-78</strain>
    </source>
</reference>
<gene>
    <name evidence="2" type="ORF">PSTG_07389</name>
</gene>
<evidence type="ECO:0000256" key="1">
    <source>
        <dbReference type="SAM" id="MobiDB-lite"/>
    </source>
</evidence>
<evidence type="ECO:0000313" key="2">
    <source>
        <dbReference type="EMBL" id="KNE99274.1"/>
    </source>
</evidence>
<evidence type="ECO:0000313" key="3">
    <source>
        <dbReference type="Proteomes" id="UP000054564"/>
    </source>
</evidence>
<keyword evidence="3" id="KW-1185">Reference proteome</keyword>
<feature type="region of interest" description="Disordered" evidence="1">
    <location>
        <begin position="631"/>
        <end position="650"/>
    </location>
</feature>
<dbReference type="EMBL" id="AJIL01000047">
    <property type="protein sequence ID" value="KNE99274.1"/>
    <property type="molecule type" value="Genomic_DNA"/>
</dbReference>
<dbReference type="AlphaFoldDB" id="A0A0L0VJT2"/>
<comment type="caution">
    <text evidence="2">The sequence shown here is derived from an EMBL/GenBank/DDBJ whole genome shotgun (WGS) entry which is preliminary data.</text>
</comment>
<proteinExistence type="predicted"/>
<name>A0A0L0VJT2_9BASI</name>